<dbReference type="Proteomes" id="UP000614811">
    <property type="component" value="Unassembled WGS sequence"/>
</dbReference>
<organism evidence="2 3">
    <name type="scientific">Arenicella chitinivorans</name>
    <dbReference type="NCBI Taxonomy" id="1329800"/>
    <lineage>
        <taxon>Bacteria</taxon>
        <taxon>Pseudomonadati</taxon>
        <taxon>Pseudomonadota</taxon>
        <taxon>Gammaproteobacteria</taxon>
        <taxon>Arenicellales</taxon>
        <taxon>Arenicellaceae</taxon>
        <taxon>Arenicella</taxon>
    </lineage>
</organism>
<feature type="domain" description="Glycosyltransferase 2-like" evidence="1">
    <location>
        <begin position="10"/>
        <end position="143"/>
    </location>
</feature>
<evidence type="ECO:0000313" key="2">
    <source>
        <dbReference type="EMBL" id="GGZ99782.1"/>
    </source>
</evidence>
<dbReference type="SUPFAM" id="SSF53448">
    <property type="entry name" value="Nucleotide-diphospho-sugar transferases"/>
    <property type="match status" value="1"/>
</dbReference>
<evidence type="ECO:0000313" key="3">
    <source>
        <dbReference type="Proteomes" id="UP000614811"/>
    </source>
</evidence>
<dbReference type="PANTHER" id="PTHR43685:SF2">
    <property type="entry name" value="GLYCOSYLTRANSFERASE 2-LIKE DOMAIN-CONTAINING PROTEIN"/>
    <property type="match status" value="1"/>
</dbReference>
<proteinExistence type="predicted"/>
<reference evidence="2" key="1">
    <citation type="journal article" date="2014" name="Int. J. Syst. Evol. Microbiol.">
        <title>Complete genome sequence of Corynebacterium casei LMG S-19264T (=DSM 44701T), isolated from a smear-ripened cheese.</title>
        <authorList>
            <consortium name="US DOE Joint Genome Institute (JGI-PGF)"/>
            <person name="Walter F."/>
            <person name="Albersmeier A."/>
            <person name="Kalinowski J."/>
            <person name="Ruckert C."/>
        </authorList>
    </citation>
    <scope>NUCLEOTIDE SEQUENCE</scope>
    <source>
        <strain evidence="2">KCTC 12711</strain>
    </source>
</reference>
<dbReference type="InterPro" id="IPR001173">
    <property type="entry name" value="Glyco_trans_2-like"/>
</dbReference>
<reference evidence="2" key="2">
    <citation type="submission" date="2020-09" db="EMBL/GenBank/DDBJ databases">
        <authorList>
            <person name="Sun Q."/>
            <person name="Kim S."/>
        </authorList>
    </citation>
    <scope>NUCLEOTIDE SEQUENCE</scope>
    <source>
        <strain evidence="2">KCTC 12711</strain>
    </source>
</reference>
<name>A0A918RIY7_9GAMM</name>
<dbReference type="CDD" id="cd00761">
    <property type="entry name" value="Glyco_tranf_GTA_type"/>
    <property type="match status" value="1"/>
</dbReference>
<dbReference type="RefSeq" id="WP_189398469.1">
    <property type="nucleotide sequence ID" value="NZ_BMXA01000001.1"/>
</dbReference>
<dbReference type="EMBL" id="BMXA01000001">
    <property type="protein sequence ID" value="GGZ99782.1"/>
    <property type="molecule type" value="Genomic_DNA"/>
</dbReference>
<dbReference type="Gene3D" id="3.90.550.10">
    <property type="entry name" value="Spore Coat Polysaccharide Biosynthesis Protein SpsA, Chain A"/>
    <property type="match status" value="1"/>
</dbReference>
<dbReference type="InterPro" id="IPR029044">
    <property type="entry name" value="Nucleotide-diphossugar_trans"/>
</dbReference>
<dbReference type="AlphaFoldDB" id="A0A918RIY7"/>
<protein>
    <recommendedName>
        <fullName evidence="1">Glycosyltransferase 2-like domain-containing protein</fullName>
    </recommendedName>
</protein>
<keyword evidence="3" id="KW-1185">Reference proteome</keyword>
<comment type="caution">
    <text evidence="2">The sequence shown here is derived from an EMBL/GenBank/DDBJ whole genome shotgun (WGS) entry which is preliminary data.</text>
</comment>
<evidence type="ECO:0000259" key="1">
    <source>
        <dbReference type="Pfam" id="PF00535"/>
    </source>
</evidence>
<sequence length="311" mass="34225">MSTTTPTSFSVVIPVYNKAASIRRAVVSVLDQADIAPNRVEIILVDDGSQDDSVSCATELQAEFSDRRIKLHRQKNAGVSAARNTGVSLASHPLVVFLDADDSYKPTFLATIERLFLAFPACAAFGTAYEFVWQTSGQKKSPRLRGLDPANRKQILPDFFLSAAQGDLPFNTSSLCVRKDVFELLGGFPLGENMGEDQSLFCELALSHQIAYSPDVCAHYFQEVSGSLMQTESAVGEMPFSERLQSKLDAGTIPADMAPSVRAYIAGHLLDLVRRNLRSGNFAAAKKILKDPRSKVTRLKWYYWHARSLLA</sequence>
<dbReference type="PANTHER" id="PTHR43685">
    <property type="entry name" value="GLYCOSYLTRANSFERASE"/>
    <property type="match status" value="1"/>
</dbReference>
<dbReference type="InterPro" id="IPR050834">
    <property type="entry name" value="Glycosyltransf_2"/>
</dbReference>
<accession>A0A918RIY7</accession>
<dbReference type="Pfam" id="PF00535">
    <property type="entry name" value="Glycos_transf_2"/>
    <property type="match status" value="1"/>
</dbReference>
<gene>
    <name evidence="2" type="ORF">GCM10008090_05540</name>
</gene>